<keyword evidence="10" id="KW-1185">Reference proteome</keyword>
<evidence type="ECO:0000256" key="6">
    <source>
        <dbReference type="ARBA" id="ARBA00023002"/>
    </source>
</evidence>
<keyword evidence="4" id="KW-0274">FAD</keyword>
<dbReference type="AlphaFoldDB" id="A0A8H3FMM8"/>
<evidence type="ECO:0000259" key="8">
    <source>
        <dbReference type="Pfam" id="PF07992"/>
    </source>
</evidence>
<sequence length="561" mass="63660">MRRDISKEHPEAQSTDTINGDVLELDAIIVGAGFGGSYMLKHLRDDLGMKAKIFEAGSDIGGIWHWNCYPGARVDSDVPVYEFSDPNVWGDWYWTERFPGYKELRAYFEHAEKKMQIRKDTIFDSKVVDAAWDGKVNKWTVRTEKGRVAKAQYLIVATGFAAKRHFPDWPGLDKFEGIMHHPSFWPAEGIDVKGKKVAVVGTGATGVQLSQELAKQIGEDGSLTVFQRTPNLAIPMQQRKLTKEEQDEWKNERQDWYTSRMTTFAGFLFDFQKTPLTFEHTPEQREEFYEKLWQKGGFNFWIATYDDMLKDKAANEEAYKFWAKKTRARIQDPRKRDILAPETAPHAFGTKRPSLEQDYYEQFNKPNVDVIDLKANPVKEVVADGIITEDGTHHKLDVLALATGFDSVTGGMKNMGLKDKNGVDLRERWANGTFTSLGLFCDGFPNMAFLYAAQAPTAFSNGVSTVECQGEYLVKLIKQLREQGVETIEPTHESVEAWRKEVTKEYESTLFPGTSSWYNGGNVPGKPREQLNYLGGMPAYHKNLHQTLPDLPGFETVKSAA</sequence>
<dbReference type="EMBL" id="CAJPDQ010000028">
    <property type="protein sequence ID" value="CAF9927867.1"/>
    <property type="molecule type" value="Genomic_DNA"/>
</dbReference>
<dbReference type="OrthoDB" id="66881at2759"/>
<keyword evidence="5" id="KW-0521">NADP</keyword>
<dbReference type="PANTHER" id="PTHR43098:SF3">
    <property type="entry name" value="L-ORNITHINE N(5)-MONOOXYGENASE-RELATED"/>
    <property type="match status" value="1"/>
</dbReference>
<dbReference type="SUPFAM" id="SSF51905">
    <property type="entry name" value="FAD/NAD(P)-binding domain"/>
    <property type="match status" value="2"/>
</dbReference>
<comment type="caution">
    <text evidence="9">The sequence shown here is derived from an EMBL/GenBank/DDBJ whole genome shotgun (WGS) entry which is preliminary data.</text>
</comment>
<dbReference type="Gene3D" id="3.50.50.60">
    <property type="entry name" value="FAD/NAD(P)-binding domain"/>
    <property type="match status" value="3"/>
</dbReference>
<evidence type="ECO:0000256" key="2">
    <source>
        <dbReference type="ARBA" id="ARBA00010139"/>
    </source>
</evidence>
<dbReference type="GO" id="GO:0004497">
    <property type="term" value="F:monooxygenase activity"/>
    <property type="evidence" value="ECO:0007669"/>
    <property type="project" value="UniProtKB-KW"/>
</dbReference>
<evidence type="ECO:0000256" key="3">
    <source>
        <dbReference type="ARBA" id="ARBA00022630"/>
    </source>
</evidence>
<dbReference type="Proteomes" id="UP000664169">
    <property type="component" value="Unassembled WGS sequence"/>
</dbReference>
<dbReference type="InterPro" id="IPR023753">
    <property type="entry name" value="FAD/NAD-binding_dom"/>
</dbReference>
<dbReference type="Pfam" id="PF07992">
    <property type="entry name" value="Pyr_redox_2"/>
    <property type="match status" value="1"/>
</dbReference>
<protein>
    <recommendedName>
        <fullName evidence="8">FAD/NAD(P)-binding domain-containing protein</fullName>
    </recommendedName>
</protein>
<evidence type="ECO:0000256" key="7">
    <source>
        <dbReference type="ARBA" id="ARBA00023033"/>
    </source>
</evidence>
<evidence type="ECO:0000256" key="4">
    <source>
        <dbReference type="ARBA" id="ARBA00022827"/>
    </source>
</evidence>
<evidence type="ECO:0000256" key="5">
    <source>
        <dbReference type="ARBA" id="ARBA00022857"/>
    </source>
</evidence>
<keyword evidence="6" id="KW-0560">Oxidoreductase</keyword>
<evidence type="ECO:0000256" key="1">
    <source>
        <dbReference type="ARBA" id="ARBA00001974"/>
    </source>
</evidence>
<reference evidence="9" key="1">
    <citation type="submission" date="2021-03" db="EMBL/GenBank/DDBJ databases">
        <authorList>
            <person name="Tagirdzhanova G."/>
        </authorList>
    </citation>
    <scope>NUCLEOTIDE SEQUENCE</scope>
</reference>
<evidence type="ECO:0000313" key="10">
    <source>
        <dbReference type="Proteomes" id="UP000664169"/>
    </source>
</evidence>
<accession>A0A8H3FMM8</accession>
<name>A0A8H3FMM8_9LECA</name>
<dbReference type="InterPro" id="IPR036188">
    <property type="entry name" value="FAD/NAD-bd_sf"/>
</dbReference>
<feature type="domain" description="FAD/NAD(P)-binding" evidence="8">
    <location>
        <begin position="26"/>
        <end position="258"/>
    </location>
</feature>
<comment type="similarity">
    <text evidence="2">Belongs to the FAD-binding monooxygenase family.</text>
</comment>
<dbReference type="PANTHER" id="PTHR43098">
    <property type="entry name" value="L-ORNITHINE N(5)-MONOOXYGENASE-RELATED"/>
    <property type="match status" value="1"/>
</dbReference>
<gene>
    <name evidence="9" type="ORF">GOMPHAMPRED_004533</name>
</gene>
<dbReference type="InterPro" id="IPR050775">
    <property type="entry name" value="FAD-binding_Monooxygenases"/>
</dbReference>
<comment type="cofactor">
    <cofactor evidence="1">
        <name>FAD</name>
        <dbReference type="ChEBI" id="CHEBI:57692"/>
    </cofactor>
</comment>
<organism evidence="9 10">
    <name type="scientific">Gomphillus americanus</name>
    <dbReference type="NCBI Taxonomy" id="1940652"/>
    <lineage>
        <taxon>Eukaryota</taxon>
        <taxon>Fungi</taxon>
        <taxon>Dikarya</taxon>
        <taxon>Ascomycota</taxon>
        <taxon>Pezizomycotina</taxon>
        <taxon>Lecanoromycetes</taxon>
        <taxon>OSLEUM clade</taxon>
        <taxon>Ostropomycetidae</taxon>
        <taxon>Ostropales</taxon>
        <taxon>Graphidaceae</taxon>
        <taxon>Gomphilloideae</taxon>
        <taxon>Gomphillus</taxon>
    </lineage>
</organism>
<keyword evidence="7" id="KW-0503">Monooxygenase</keyword>
<evidence type="ECO:0000313" key="9">
    <source>
        <dbReference type="EMBL" id="CAF9927867.1"/>
    </source>
</evidence>
<keyword evidence="3" id="KW-0285">Flavoprotein</keyword>
<proteinExistence type="inferred from homology"/>